<keyword evidence="3" id="KW-1185">Reference proteome</keyword>
<dbReference type="AlphaFoldDB" id="A0A8J3UXG6"/>
<reference evidence="2" key="1">
    <citation type="submission" date="2021-01" db="EMBL/GenBank/DDBJ databases">
        <title>Whole genome shotgun sequence of Planotetraspora thailandica NBRC 104271.</title>
        <authorList>
            <person name="Komaki H."/>
            <person name="Tamura T."/>
        </authorList>
    </citation>
    <scope>NUCLEOTIDE SEQUENCE</scope>
    <source>
        <strain evidence="2">NBRC 104271</strain>
    </source>
</reference>
<organism evidence="2 3">
    <name type="scientific">Planotetraspora thailandica</name>
    <dbReference type="NCBI Taxonomy" id="487172"/>
    <lineage>
        <taxon>Bacteria</taxon>
        <taxon>Bacillati</taxon>
        <taxon>Actinomycetota</taxon>
        <taxon>Actinomycetes</taxon>
        <taxon>Streptosporangiales</taxon>
        <taxon>Streptosporangiaceae</taxon>
        <taxon>Planotetraspora</taxon>
    </lineage>
</organism>
<dbReference type="Proteomes" id="UP000605992">
    <property type="component" value="Unassembled WGS sequence"/>
</dbReference>
<dbReference type="RefSeq" id="WP_203943285.1">
    <property type="nucleotide sequence ID" value="NZ_BOOR01000007.1"/>
</dbReference>
<keyword evidence="1" id="KW-0472">Membrane</keyword>
<feature type="transmembrane region" description="Helical" evidence="1">
    <location>
        <begin position="60"/>
        <end position="77"/>
    </location>
</feature>
<protein>
    <submittedName>
        <fullName evidence="2">Uncharacterized protein</fullName>
    </submittedName>
</protein>
<keyword evidence="1" id="KW-1133">Transmembrane helix</keyword>
<name>A0A8J3UXG6_9ACTN</name>
<feature type="transmembrane region" description="Helical" evidence="1">
    <location>
        <begin position="97"/>
        <end position="119"/>
    </location>
</feature>
<evidence type="ECO:0000313" key="2">
    <source>
        <dbReference type="EMBL" id="GII53033.1"/>
    </source>
</evidence>
<feature type="transmembrane region" description="Helical" evidence="1">
    <location>
        <begin position="30"/>
        <end position="53"/>
    </location>
</feature>
<accession>A0A8J3UXG6</accession>
<dbReference type="InterPro" id="IPR046095">
    <property type="entry name" value="DUF6113"/>
</dbReference>
<keyword evidence="1" id="KW-0812">Transmembrane</keyword>
<proteinExistence type="predicted"/>
<comment type="caution">
    <text evidence="2">The sequence shown here is derived from an EMBL/GenBank/DDBJ whole genome shotgun (WGS) entry which is preliminary data.</text>
</comment>
<evidence type="ECO:0000256" key="1">
    <source>
        <dbReference type="SAM" id="Phobius"/>
    </source>
</evidence>
<sequence length="125" mass="12723">MSPITGAAYVVLFLLGFVLGVVGGFEHSWYTGAVPLAAIAWLPVLFAMAYVMGRLMGGKLGATVPALGWLVVSFVLATKQPAGDLAISGDTSGFVYLYGGAVAIAVGVMLTPSSGSWLLKEPGGS</sequence>
<gene>
    <name evidence="2" type="ORF">Pth03_14220</name>
</gene>
<dbReference type="EMBL" id="BOOR01000007">
    <property type="protein sequence ID" value="GII53033.1"/>
    <property type="molecule type" value="Genomic_DNA"/>
</dbReference>
<evidence type="ECO:0000313" key="3">
    <source>
        <dbReference type="Proteomes" id="UP000605992"/>
    </source>
</evidence>
<dbReference type="Pfam" id="PF19608">
    <property type="entry name" value="DUF6113"/>
    <property type="match status" value="1"/>
</dbReference>